<dbReference type="Proteomes" id="UP001210231">
    <property type="component" value="Unassembled WGS sequence"/>
</dbReference>
<dbReference type="RefSeq" id="WP_407031341.1">
    <property type="nucleotide sequence ID" value="NZ_JAQGEF010000009.1"/>
</dbReference>
<keyword evidence="1" id="KW-0732">Signal</keyword>
<feature type="domain" description="Outer membrane protein beta-barrel" evidence="2">
    <location>
        <begin position="106"/>
        <end position="248"/>
    </location>
</feature>
<comment type="caution">
    <text evidence="3">The sequence shown here is derived from an EMBL/GenBank/DDBJ whole genome shotgun (WGS) entry which is preliminary data.</text>
</comment>
<feature type="signal peptide" evidence="1">
    <location>
        <begin position="1"/>
        <end position="19"/>
    </location>
</feature>
<evidence type="ECO:0000256" key="1">
    <source>
        <dbReference type="SAM" id="SignalP"/>
    </source>
</evidence>
<organism evidence="3 4">
    <name type="scientific">Polluticaenibacter yanchengensis</name>
    <dbReference type="NCBI Taxonomy" id="3014562"/>
    <lineage>
        <taxon>Bacteria</taxon>
        <taxon>Pseudomonadati</taxon>
        <taxon>Bacteroidota</taxon>
        <taxon>Chitinophagia</taxon>
        <taxon>Chitinophagales</taxon>
        <taxon>Chitinophagaceae</taxon>
        <taxon>Polluticaenibacter</taxon>
    </lineage>
</organism>
<protein>
    <submittedName>
        <fullName evidence="3">Outer membrane beta-barrel protein</fullName>
    </submittedName>
</protein>
<evidence type="ECO:0000313" key="4">
    <source>
        <dbReference type="Proteomes" id="UP001210231"/>
    </source>
</evidence>
<gene>
    <name evidence="3" type="ORF">O3P16_09375</name>
</gene>
<dbReference type="InterPro" id="IPR025665">
    <property type="entry name" value="Beta-barrel_OMP_2"/>
</dbReference>
<reference evidence="3 4" key="1">
    <citation type="submission" date="2022-12" db="EMBL/GenBank/DDBJ databases">
        <title>Chitinophagaceae gen. sp. nov., a new member of the family Chitinophagaceae, isolated from soil in a chemical factory.</title>
        <authorList>
            <person name="Ke Z."/>
        </authorList>
    </citation>
    <scope>NUCLEOTIDE SEQUENCE [LARGE SCALE GENOMIC DNA]</scope>
    <source>
        <strain evidence="3 4">LY-5</strain>
    </source>
</reference>
<dbReference type="Pfam" id="PF13568">
    <property type="entry name" value="OMP_b-brl_2"/>
    <property type="match status" value="1"/>
</dbReference>
<feature type="chain" id="PRO_5046547615" evidence="1">
    <location>
        <begin position="20"/>
        <end position="281"/>
    </location>
</feature>
<name>A0ABT4UJM8_9BACT</name>
<dbReference type="EMBL" id="JAQGEF010000009">
    <property type="protein sequence ID" value="MDA3615016.1"/>
    <property type="molecule type" value="Genomic_DNA"/>
</dbReference>
<evidence type="ECO:0000259" key="2">
    <source>
        <dbReference type="Pfam" id="PF13568"/>
    </source>
</evidence>
<evidence type="ECO:0000313" key="3">
    <source>
        <dbReference type="EMBL" id="MDA3615016.1"/>
    </source>
</evidence>
<accession>A0ABT4UJM8</accession>
<keyword evidence="4" id="KW-1185">Reference proteome</keyword>
<sequence length="281" mass="30878">MKKIFIATALLLATGYVNAQTDTTGTQKVDTVRIGGMVIVKKDGQNGQDGKNNVSVQIGGKASRKNKKTTTTWGVVDLGFNNITDKTNYGSAETQAFTGNATPAFSENDFTLKNNSLNVNVWIVRQRLGISKDNKFNFTWAVGIETNNYKFENNVSFLKGAAPQYVKRDDIEFKKNKLATSYLTVPVMLGFNAKPNRGGFSVNAGASIGYLYSSRNKQISDARGKEKNKGNFNLEPWKLSLVGEIGWGSVKAYGTYTPKSIFKSGLDFQPYAVGIRLMGWD</sequence>
<proteinExistence type="predicted"/>